<evidence type="ECO:0000256" key="6">
    <source>
        <dbReference type="SAM" id="Phobius"/>
    </source>
</evidence>
<accession>A0ABW1G020</accession>
<organism evidence="8 9">
    <name type="scientific">Streptacidiphilus monticola</name>
    <dbReference type="NCBI Taxonomy" id="2161674"/>
    <lineage>
        <taxon>Bacteria</taxon>
        <taxon>Bacillati</taxon>
        <taxon>Actinomycetota</taxon>
        <taxon>Actinomycetes</taxon>
        <taxon>Kitasatosporales</taxon>
        <taxon>Streptomycetaceae</taxon>
        <taxon>Streptacidiphilus</taxon>
    </lineage>
</organism>
<protein>
    <submittedName>
        <fullName evidence="8">FUSC family protein</fullName>
    </submittedName>
</protein>
<evidence type="ECO:0000256" key="4">
    <source>
        <dbReference type="ARBA" id="ARBA00023136"/>
    </source>
</evidence>
<keyword evidence="2 6" id="KW-0812">Transmembrane</keyword>
<feature type="compositionally biased region" description="Basic and acidic residues" evidence="5">
    <location>
        <begin position="537"/>
        <end position="554"/>
    </location>
</feature>
<evidence type="ECO:0000259" key="7">
    <source>
        <dbReference type="Pfam" id="PF13515"/>
    </source>
</evidence>
<evidence type="ECO:0000256" key="1">
    <source>
        <dbReference type="ARBA" id="ARBA00004141"/>
    </source>
</evidence>
<gene>
    <name evidence="8" type="ORF">ACFP3V_07540</name>
</gene>
<feature type="transmembrane region" description="Helical" evidence="6">
    <location>
        <begin position="65"/>
        <end position="90"/>
    </location>
</feature>
<evidence type="ECO:0000313" key="8">
    <source>
        <dbReference type="EMBL" id="MFC5907069.1"/>
    </source>
</evidence>
<feature type="domain" description="Integral membrane bound transporter" evidence="7">
    <location>
        <begin position="317"/>
        <end position="437"/>
    </location>
</feature>
<comment type="subcellular location">
    <subcellularLocation>
        <location evidence="1">Membrane</location>
        <topology evidence="1">Multi-pass membrane protein</topology>
    </subcellularLocation>
</comment>
<evidence type="ECO:0000313" key="9">
    <source>
        <dbReference type="Proteomes" id="UP001596174"/>
    </source>
</evidence>
<feature type="region of interest" description="Disordered" evidence="5">
    <location>
        <begin position="537"/>
        <end position="561"/>
    </location>
</feature>
<evidence type="ECO:0000256" key="3">
    <source>
        <dbReference type="ARBA" id="ARBA00022989"/>
    </source>
</evidence>
<proteinExistence type="predicted"/>
<reference evidence="9" key="1">
    <citation type="journal article" date="2019" name="Int. J. Syst. Evol. Microbiol.">
        <title>The Global Catalogue of Microorganisms (GCM) 10K type strain sequencing project: providing services to taxonomists for standard genome sequencing and annotation.</title>
        <authorList>
            <consortium name="The Broad Institute Genomics Platform"/>
            <consortium name="The Broad Institute Genome Sequencing Center for Infectious Disease"/>
            <person name="Wu L."/>
            <person name="Ma J."/>
        </authorList>
    </citation>
    <scope>NUCLEOTIDE SEQUENCE [LARGE SCALE GENOMIC DNA]</scope>
    <source>
        <strain evidence="9">JCM 4816</strain>
    </source>
</reference>
<keyword evidence="9" id="KW-1185">Reference proteome</keyword>
<dbReference type="Proteomes" id="UP001596174">
    <property type="component" value="Unassembled WGS sequence"/>
</dbReference>
<dbReference type="Pfam" id="PF13515">
    <property type="entry name" value="FUSC_2"/>
    <property type="match status" value="1"/>
</dbReference>
<evidence type="ECO:0000256" key="5">
    <source>
        <dbReference type="SAM" id="MobiDB-lite"/>
    </source>
</evidence>
<sequence length="561" mass="56740">MVGALAFGAVSAAIPLALGAMFAGVNDRPGSRRSALARIGVPALGGAVGLGAGQAAQVSGLPVSAAVLGLGLVGLVAGGVSAVGPVASAVGTQLLITAALGWGIATPLPAWAQSLCFLGGAAWLLALRVALPAPGRGGPYLLDGERGAVADAYQAVAALLEADGPSEHSRRRAALSAALDRAQDALTGPRLRRGALGAAERRLRAQFAAVHPLAEAATALAWEGERLPTRVARGPRRLAEAVRDGGACGPLPAPGRATAAQRAFDDALLAAAQTFGTPTAAVPAPVARRWARGMRAALGPAGREYGLRVALATAASTAAAQALHPAHWYWLPVTAAFLVKPDLGPLVSRTLNRVLGTVVGAGVFGVLAPELPGTLWLPVAVVAVTGALIPLSLRHFALQTGVITVLVLTLVGREGGAGLVGSRIEDTLLACALVLLVGHVPIPGHHGVGVALRRARAERAAGEYLRHVLAGAGADPVARGRLRRAAYRELGAARAGVELAAAELPSHARPALAAAPVLQALERLVDTATAAAVELDHGEGELPPRHRRELERLLGRLPSTG</sequence>
<comment type="caution">
    <text evidence="8">The sequence shown here is derived from an EMBL/GenBank/DDBJ whole genome shotgun (WGS) entry which is preliminary data.</text>
</comment>
<name>A0ABW1G020_9ACTN</name>
<keyword evidence="3 6" id="KW-1133">Transmembrane helix</keyword>
<dbReference type="RefSeq" id="WP_380581241.1">
    <property type="nucleotide sequence ID" value="NZ_JBHSQJ010000023.1"/>
</dbReference>
<evidence type="ECO:0000256" key="2">
    <source>
        <dbReference type="ARBA" id="ARBA00022692"/>
    </source>
</evidence>
<keyword evidence="4 6" id="KW-0472">Membrane</keyword>
<dbReference type="EMBL" id="JBHSQJ010000023">
    <property type="protein sequence ID" value="MFC5907069.1"/>
    <property type="molecule type" value="Genomic_DNA"/>
</dbReference>
<feature type="transmembrane region" description="Helical" evidence="6">
    <location>
        <begin position="35"/>
        <end position="53"/>
    </location>
</feature>
<dbReference type="InterPro" id="IPR049453">
    <property type="entry name" value="Memb_transporter_dom"/>
</dbReference>